<protein>
    <submittedName>
        <fullName evidence="5">Zinc finger, CCHC-type</fullName>
    </submittedName>
</protein>
<gene>
    <name evidence="3" type="ORF">HPBE_LOCUS3575</name>
</gene>
<dbReference type="WBParaSite" id="HPBE_0000357401-mRNA-1">
    <property type="protein sequence ID" value="HPBE_0000357401-mRNA-1"/>
    <property type="gene ID" value="HPBE_0000357401"/>
</dbReference>
<keyword evidence="1" id="KW-0175">Coiled coil</keyword>
<feature type="compositionally biased region" description="Basic and acidic residues" evidence="2">
    <location>
        <begin position="213"/>
        <end position="224"/>
    </location>
</feature>
<evidence type="ECO:0000313" key="5">
    <source>
        <dbReference type="WBParaSite" id="HPBE_0000357401-mRNA-1"/>
    </source>
</evidence>
<proteinExistence type="predicted"/>
<feature type="coiled-coil region" evidence="1">
    <location>
        <begin position="101"/>
        <end position="135"/>
    </location>
</feature>
<keyword evidence="4" id="KW-1185">Reference proteome</keyword>
<organism evidence="4 5">
    <name type="scientific">Heligmosomoides polygyrus</name>
    <name type="common">Parasitic roundworm</name>
    <dbReference type="NCBI Taxonomy" id="6339"/>
    <lineage>
        <taxon>Eukaryota</taxon>
        <taxon>Metazoa</taxon>
        <taxon>Ecdysozoa</taxon>
        <taxon>Nematoda</taxon>
        <taxon>Chromadorea</taxon>
        <taxon>Rhabditida</taxon>
        <taxon>Rhabditina</taxon>
        <taxon>Rhabditomorpha</taxon>
        <taxon>Strongyloidea</taxon>
        <taxon>Heligmosomidae</taxon>
        <taxon>Heligmosomoides</taxon>
    </lineage>
</organism>
<dbReference type="Proteomes" id="UP000050761">
    <property type="component" value="Unassembled WGS sequence"/>
</dbReference>
<name>A0A183FBN2_HELPZ</name>
<evidence type="ECO:0000313" key="3">
    <source>
        <dbReference type="EMBL" id="VDO37394.1"/>
    </source>
</evidence>
<evidence type="ECO:0000313" key="4">
    <source>
        <dbReference type="Proteomes" id="UP000050761"/>
    </source>
</evidence>
<feature type="coiled-coil region" evidence="1">
    <location>
        <begin position="161"/>
        <end position="188"/>
    </location>
</feature>
<accession>A0A3P7VSP0</accession>
<sequence length="320" mass="36836">MSFAELNGDTTFLSRMLSLRYHPAPEIDEDLERVFEALQAQVNIASLLRIQWKHIKDESILAGVAYILTNLIFWKARFNKQGYPIGEGELSSKSKSVLKLMNEQRMVLEAIIQEIEKYLAEIENTARKRELVNNAAQLGTLVRMEVDRVANIEKEKSTTRYSELQEMIQRQSVELSRLKEKMAEKESGSTRTIKPRDNAYWERIVEEVSGLEEPPKEERVKSADISKPVKNSKTEGVEEKEDWNMFMENDIQKFPYRKSEVWSVGIDPRMQCSFCDLTGEHFSDSCSVYTAAYVTISSRGKDYAISVSITARVLVNAERR</sequence>
<evidence type="ECO:0000256" key="1">
    <source>
        <dbReference type="SAM" id="Coils"/>
    </source>
</evidence>
<reference evidence="5" key="2">
    <citation type="submission" date="2019-09" db="UniProtKB">
        <authorList>
            <consortium name="WormBaseParasite"/>
        </authorList>
    </citation>
    <scope>IDENTIFICATION</scope>
</reference>
<reference evidence="3 4" key="1">
    <citation type="submission" date="2018-11" db="EMBL/GenBank/DDBJ databases">
        <authorList>
            <consortium name="Pathogen Informatics"/>
        </authorList>
    </citation>
    <scope>NUCLEOTIDE SEQUENCE [LARGE SCALE GENOMIC DNA]</scope>
</reference>
<feature type="region of interest" description="Disordered" evidence="2">
    <location>
        <begin position="211"/>
        <end position="236"/>
    </location>
</feature>
<dbReference type="EMBL" id="UZAH01010706">
    <property type="protein sequence ID" value="VDO37394.1"/>
    <property type="molecule type" value="Genomic_DNA"/>
</dbReference>
<evidence type="ECO:0000256" key="2">
    <source>
        <dbReference type="SAM" id="MobiDB-lite"/>
    </source>
</evidence>
<accession>A0A183FBN2</accession>
<dbReference type="AlphaFoldDB" id="A0A183FBN2"/>
<dbReference type="OrthoDB" id="5857386at2759"/>